<evidence type="ECO:0000313" key="3">
    <source>
        <dbReference type="WBParaSite" id="PTRK_0001285400.1"/>
    </source>
</evidence>
<feature type="region of interest" description="Disordered" evidence="1">
    <location>
        <begin position="1"/>
        <end position="40"/>
    </location>
</feature>
<proteinExistence type="predicted"/>
<dbReference type="WBParaSite" id="PTRK_0001285400.1">
    <property type="protein sequence ID" value="PTRK_0001285400.1"/>
    <property type="gene ID" value="PTRK_0001285400"/>
</dbReference>
<protein>
    <submittedName>
        <fullName evidence="3">3-oxoacyl-[acyl-carrier-protein] reductase</fullName>
    </submittedName>
</protein>
<organism evidence="2 3">
    <name type="scientific">Parastrongyloides trichosuri</name>
    <name type="common">Possum-specific nematode worm</name>
    <dbReference type="NCBI Taxonomy" id="131310"/>
    <lineage>
        <taxon>Eukaryota</taxon>
        <taxon>Metazoa</taxon>
        <taxon>Ecdysozoa</taxon>
        <taxon>Nematoda</taxon>
        <taxon>Chromadorea</taxon>
        <taxon>Rhabditida</taxon>
        <taxon>Tylenchina</taxon>
        <taxon>Panagrolaimomorpha</taxon>
        <taxon>Strongyloidoidea</taxon>
        <taxon>Strongyloididae</taxon>
        <taxon>Parastrongyloides</taxon>
    </lineage>
</organism>
<accession>A0A0N4ZW60</accession>
<name>A0A0N4ZW60_PARTI</name>
<evidence type="ECO:0000313" key="2">
    <source>
        <dbReference type="Proteomes" id="UP000038045"/>
    </source>
</evidence>
<dbReference type="Proteomes" id="UP000038045">
    <property type="component" value="Unplaced"/>
</dbReference>
<dbReference type="AlphaFoldDB" id="A0A0N4ZW60"/>
<keyword evidence="2" id="KW-1185">Reference proteome</keyword>
<sequence>HGPDRLGHLLSEPGRTAEMAGAGHAGRHRTGGEGRRGGRCRAHRLRLRAYRDPGRAGHGIRRAGA</sequence>
<reference evidence="3" key="1">
    <citation type="submission" date="2017-02" db="UniProtKB">
        <authorList>
            <consortium name="WormBaseParasite"/>
        </authorList>
    </citation>
    <scope>IDENTIFICATION</scope>
</reference>
<evidence type="ECO:0000256" key="1">
    <source>
        <dbReference type="SAM" id="MobiDB-lite"/>
    </source>
</evidence>